<dbReference type="PROSITE" id="PS50022">
    <property type="entry name" value="FA58C_3"/>
    <property type="match status" value="1"/>
</dbReference>
<accession>A0A511FFE3</accession>
<reference evidence="6 8" key="1">
    <citation type="submission" date="2019-07" db="EMBL/GenBank/DDBJ databases">
        <title>Whole genome shotgun sequence of Cellulomonas hominis NBRC 16055.</title>
        <authorList>
            <person name="Hosoyama A."/>
            <person name="Uohara A."/>
            <person name="Ohji S."/>
            <person name="Ichikawa N."/>
        </authorList>
    </citation>
    <scope>NUCLEOTIDE SEQUENCE [LARGE SCALE GENOMIC DNA]</scope>
    <source>
        <strain evidence="6 8">NBRC 16055</strain>
    </source>
</reference>
<organism evidence="6 8">
    <name type="scientific">Cellulomonas hominis</name>
    <dbReference type="NCBI Taxonomy" id="156981"/>
    <lineage>
        <taxon>Bacteria</taxon>
        <taxon>Bacillati</taxon>
        <taxon>Actinomycetota</taxon>
        <taxon>Actinomycetes</taxon>
        <taxon>Micrococcales</taxon>
        <taxon>Cellulomonadaceae</taxon>
        <taxon>Cellulomonas</taxon>
    </lineage>
</organism>
<dbReference type="SUPFAM" id="SSF49785">
    <property type="entry name" value="Galactose-binding domain-like"/>
    <property type="match status" value="1"/>
</dbReference>
<dbReference type="InterPro" id="IPR036116">
    <property type="entry name" value="FN3_sf"/>
</dbReference>
<dbReference type="InterPro" id="IPR023296">
    <property type="entry name" value="Glyco_hydro_beta-prop_sf"/>
</dbReference>
<dbReference type="InterPro" id="IPR013783">
    <property type="entry name" value="Ig-like_fold"/>
</dbReference>
<dbReference type="Gene3D" id="2.115.10.20">
    <property type="entry name" value="Glycosyl hydrolase domain, family 43"/>
    <property type="match status" value="1"/>
</dbReference>
<dbReference type="Gene3D" id="2.60.40.10">
    <property type="entry name" value="Immunoglobulins"/>
    <property type="match status" value="1"/>
</dbReference>
<dbReference type="PANTHER" id="PTHR42812:SF14">
    <property type="entry name" value="SECRETED PROTEIN"/>
    <property type="match status" value="1"/>
</dbReference>
<dbReference type="RefSeq" id="WP_146839492.1">
    <property type="nucleotide sequence ID" value="NZ_BJVQ01000054.1"/>
</dbReference>
<evidence type="ECO:0000256" key="2">
    <source>
        <dbReference type="ARBA" id="ARBA00022801"/>
    </source>
</evidence>
<dbReference type="OrthoDB" id="9758923at2"/>
<keyword evidence="6" id="KW-0624">Polysaccharide degradation</keyword>
<dbReference type="InterPro" id="IPR008979">
    <property type="entry name" value="Galactose-bd-like_sf"/>
</dbReference>
<evidence type="ECO:0000259" key="5">
    <source>
        <dbReference type="PROSITE" id="PS50022"/>
    </source>
</evidence>
<feature type="domain" description="F5/8 type C" evidence="5">
    <location>
        <begin position="342"/>
        <end position="503"/>
    </location>
</feature>
<dbReference type="GO" id="GO:0045493">
    <property type="term" value="P:xylan catabolic process"/>
    <property type="evidence" value="ECO:0007669"/>
    <property type="project" value="UniProtKB-KW"/>
</dbReference>
<dbReference type="CDD" id="cd08982">
    <property type="entry name" value="GH43-like"/>
    <property type="match status" value="1"/>
</dbReference>
<keyword evidence="6" id="KW-0858">Xylan degradation</keyword>
<dbReference type="SUPFAM" id="SSF49265">
    <property type="entry name" value="Fibronectin type III"/>
    <property type="match status" value="1"/>
</dbReference>
<evidence type="ECO:0000313" key="9">
    <source>
        <dbReference type="Proteomes" id="UP000564629"/>
    </source>
</evidence>
<comment type="similarity">
    <text evidence="1 4">Belongs to the glycosyl hydrolase 43 family.</text>
</comment>
<evidence type="ECO:0000313" key="7">
    <source>
        <dbReference type="EMBL" id="MBB5475494.1"/>
    </source>
</evidence>
<dbReference type="EMBL" id="BJVQ01000054">
    <property type="protein sequence ID" value="GEL47933.1"/>
    <property type="molecule type" value="Genomic_DNA"/>
</dbReference>
<proteinExistence type="inferred from homology"/>
<dbReference type="AlphaFoldDB" id="A0A511FFE3"/>
<evidence type="ECO:0000313" key="6">
    <source>
        <dbReference type="EMBL" id="GEL47933.1"/>
    </source>
</evidence>
<reference evidence="7 9" key="2">
    <citation type="submission" date="2020-08" db="EMBL/GenBank/DDBJ databases">
        <title>Sequencing the genomes of 1000 actinobacteria strains.</title>
        <authorList>
            <person name="Klenk H.-P."/>
        </authorList>
    </citation>
    <scope>NUCLEOTIDE SEQUENCE [LARGE SCALE GENOMIC DNA]</scope>
    <source>
        <strain evidence="7 9">DSM 9581</strain>
    </source>
</reference>
<dbReference type="Gene3D" id="2.60.120.260">
    <property type="entry name" value="Galactose-binding domain-like"/>
    <property type="match status" value="1"/>
</dbReference>
<dbReference type="InterPro" id="IPR006710">
    <property type="entry name" value="Glyco_hydro_43"/>
</dbReference>
<evidence type="ECO:0000256" key="3">
    <source>
        <dbReference type="ARBA" id="ARBA00023295"/>
    </source>
</evidence>
<dbReference type="PANTHER" id="PTHR42812">
    <property type="entry name" value="BETA-XYLOSIDASE"/>
    <property type="match status" value="1"/>
</dbReference>
<dbReference type="SUPFAM" id="SSF75005">
    <property type="entry name" value="Arabinanase/levansucrase/invertase"/>
    <property type="match status" value="1"/>
</dbReference>
<keyword evidence="2 4" id="KW-0378">Hydrolase</keyword>
<dbReference type="EMBL" id="JACHDN010000001">
    <property type="protein sequence ID" value="MBB5475494.1"/>
    <property type="molecule type" value="Genomic_DNA"/>
</dbReference>
<comment type="caution">
    <text evidence="6">The sequence shown here is derived from an EMBL/GenBank/DDBJ whole genome shotgun (WGS) entry which is preliminary data.</text>
</comment>
<evidence type="ECO:0000256" key="1">
    <source>
        <dbReference type="ARBA" id="ARBA00009865"/>
    </source>
</evidence>
<protein>
    <submittedName>
        <fullName evidence="6">Endo-1,4-beta-xylanase</fullName>
    </submittedName>
</protein>
<dbReference type="GO" id="GO:0004553">
    <property type="term" value="F:hydrolase activity, hydrolyzing O-glycosyl compounds"/>
    <property type="evidence" value="ECO:0007669"/>
    <property type="project" value="InterPro"/>
</dbReference>
<dbReference type="Proteomes" id="UP000321723">
    <property type="component" value="Unassembled WGS sequence"/>
</dbReference>
<sequence length="596" mass="65993">MTNPTTRYACNPLDLAYRYQDVRFTGQVDGVRLGPATRSVHREGADPSIVRFRGRYYLFVSMSRGFWHSTDLLDWEYRPTEKLPTYDYAPDVHEVDGALVISASRKGSDSPFFRSEDPLADDFTEVSPGTFPFWDPAVFQDEDGRTYLYWGCDDVEPIRGVELGPDLRPVGEPVTLLAADVEHRGWERTGEDYRIPVPRTELERRVATFSGSRPYIEGAWMTRHDGRYYLQYAAPGTQWNTYADGYATADDPLGPFTYDGHSPFSSKPGGFIPGAGHGSTFQDEHGNWWHAATMRISVHHPFERRVGLFPAGFDEDGVLFCNQNFADYPYRVPDGPFDPWAQREPEWMLLSYGATATASSHADEHPPGLATDEDVRTWWAAADREAGAWVGLDLGGVVDVSAIQVNVADHDLAALAPLLTQGSDGGHTWRAVVPEHEPAEYLVEGSVDGSSWITLHDGRGGGDRPHGLVVLDAPRGLRHVRVTGGRMPFGAAFAVSGLRVFGRGRGTAPEAVEPQVVRVEPRTAHLRWPAAPSAHGYNIRYGRAADKLYRSWLVHGVTELEVPSLNADEDTWFAVDAFNENGVTPGRPVRSAAPRG</sequence>
<name>A0A511FFE3_9CELL</name>
<evidence type="ECO:0000256" key="4">
    <source>
        <dbReference type="RuleBase" id="RU361187"/>
    </source>
</evidence>
<evidence type="ECO:0000313" key="8">
    <source>
        <dbReference type="Proteomes" id="UP000321723"/>
    </source>
</evidence>
<gene>
    <name evidence="6" type="ORF">CHO01_30490</name>
    <name evidence="7" type="ORF">HNR08_004230</name>
</gene>
<dbReference type="InterPro" id="IPR051795">
    <property type="entry name" value="Glycosyl_Hydrlase_43"/>
</dbReference>
<keyword evidence="6" id="KW-0119">Carbohydrate metabolism</keyword>
<keyword evidence="3 4" id="KW-0326">Glycosidase</keyword>
<dbReference type="Pfam" id="PF04616">
    <property type="entry name" value="Glyco_hydro_43"/>
    <property type="match status" value="1"/>
</dbReference>
<dbReference type="Proteomes" id="UP000564629">
    <property type="component" value="Unassembled WGS sequence"/>
</dbReference>
<dbReference type="InterPro" id="IPR000421">
    <property type="entry name" value="FA58C"/>
</dbReference>
<keyword evidence="8" id="KW-1185">Reference proteome</keyword>